<evidence type="ECO:0000313" key="2">
    <source>
        <dbReference type="Proteomes" id="UP000198407"/>
    </source>
</evidence>
<organism evidence="1 2">
    <name type="scientific">Pseudomonas japonica</name>
    <dbReference type="NCBI Taxonomy" id="256466"/>
    <lineage>
        <taxon>Bacteria</taxon>
        <taxon>Pseudomonadati</taxon>
        <taxon>Pseudomonadota</taxon>
        <taxon>Gammaproteobacteria</taxon>
        <taxon>Pseudomonadales</taxon>
        <taxon>Pseudomonadaceae</taxon>
        <taxon>Pseudomonas</taxon>
    </lineage>
</organism>
<dbReference type="EMBL" id="FZOL01000003">
    <property type="protein sequence ID" value="SNS09949.1"/>
    <property type="molecule type" value="Genomic_DNA"/>
</dbReference>
<gene>
    <name evidence="1" type="ORF">SAMN05444352_103125</name>
</gene>
<protein>
    <submittedName>
        <fullName evidence="1">Uncharacterized protein</fullName>
    </submittedName>
</protein>
<evidence type="ECO:0000313" key="1">
    <source>
        <dbReference type="EMBL" id="SNS09949.1"/>
    </source>
</evidence>
<name>A0A239BQM2_9PSED</name>
<accession>A0A239BQM2</accession>
<proteinExistence type="predicted"/>
<dbReference type="AlphaFoldDB" id="A0A239BQM2"/>
<sequence length="90" mass="10069">MKVRVVCQLLEMRHAPANSIHMRGGPVFIQGKNPCPSGHQGHADFVRNSRQIAELVEQVNEKPLLHYTFTGNWHAAFMGNREPVAARANP</sequence>
<dbReference type="Proteomes" id="UP000198407">
    <property type="component" value="Unassembled WGS sequence"/>
</dbReference>
<reference evidence="2" key="1">
    <citation type="submission" date="2017-06" db="EMBL/GenBank/DDBJ databases">
        <authorList>
            <person name="Varghese N."/>
            <person name="Submissions S."/>
        </authorList>
    </citation>
    <scope>NUCLEOTIDE SEQUENCE [LARGE SCALE GENOMIC DNA]</scope>
    <source>
        <strain evidence="2">DSM 22348</strain>
    </source>
</reference>
<keyword evidence="2" id="KW-1185">Reference proteome</keyword>